<comment type="caution">
    <text evidence="2">The sequence shown here is derived from an EMBL/GenBank/DDBJ whole genome shotgun (WGS) entry which is preliminary data.</text>
</comment>
<protein>
    <submittedName>
        <fullName evidence="2">Uncharacterized protein</fullName>
    </submittedName>
</protein>
<evidence type="ECO:0000256" key="1">
    <source>
        <dbReference type="SAM" id="SignalP"/>
    </source>
</evidence>
<dbReference type="AlphaFoldDB" id="A0A7W5BES7"/>
<proteinExistence type="predicted"/>
<sequence length="286" mass="31366">MKKRMQFGLGLLRIVLALSPLAAAGADSPPAAADTPVASVEVHGAVPDRDEKSYRAMLAAMDVFVQNRSLAPGASLRFKVLPRQADVAMDGLVLQISGEHTKIPVPLEANYSFVLPRNADAVRDDAAVRFNRQAKSLAWRADIRSPGVPAKARRLGDLLLECKVAMVGDLIAYVHHPINMMITKLQDPCRTLPINMFYFAERALFSVTLTDGTRRSVMPAAMLHGPAAPMMPSQEDWILLRERVFMVKFKSLYEKGWTDDTLLQFEYMDDEAPGIAQAAPGAGHGQ</sequence>
<dbReference type="Proteomes" id="UP000541535">
    <property type="component" value="Unassembled WGS sequence"/>
</dbReference>
<keyword evidence="1" id="KW-0732">Signal</keyword>
<evidence type="ECO:0000313" key="2">
    <source>
        <dbReference type="EMBL" id="MBB3121798.1"/>
    </source>
</evidence>
<feature type="chain" id="PRO_5030556710" evidence="1">
    <location>
        <begin position="34"/>
        <end position="286"/>
    </location>
</feature>
<keyword evidence="3" id="KW-1185">Reference proteome</keyword>
<reference evidence="2 3" key="1">
    <citation type="submission" date="2020-08" db="EMBL/GenBank/DDBJ databases">
        <title>Genomic Encyclopedia of Type Strains, Phase III (KMG-III): the genomes of soil and plant-associated and newly described type strains.</title>
        <authorList>
            <person name="Whitman W."/>
        </authorList>
    </citation>
    <scope>NUCLEOTIDE SEQUENCE [LARGE SCALE GENOMIC DNA]</scope>
    <source>
        <strain evidence="2 3">CECT 8897</strain>
    </source>
</reference>
<dbReference type="RefSeq" id="WP_183443491.1">
    <property type="nucleotide sequence ID" value="NZ_JACHXD010000020.1"/>
</dbReference>
<gene>
    <name evidence="2" type="ORF">FHS03_004890</name>
</gene>
<feature type="signal peptide" evidence="1">
    <location>
        <begin position="1"/>
        <end position="33"/>
    </location>
</feature>
<name>A0A7W5BES7_9BURK</name>
<accession>A0A7W5BES7</accession>
<evidence type="ECO:0000313" key="3">
    <source>
        <dbReference type="Proteomes" id="UP000541535"/>
    </source>
</evidence>
<dbReference type="EMBL" id="JACHXD010000020">
    <property type="protein sequence ID" value="MBB3121798.1"/>
    <property type="molecule type" value="Genomic_DNA"/>
</dbReference>
<organism evidence="2 3">
    <name type="scientific">Pseudoduganella violacea</name>
    <dbReference type="NCBI Taxonomy" id="1715466"/>
    <lineage>
        <taxon>Bacteria</taxon>
        <taxon>Pseudomonadati</taxon>
        <taxon>Pseudomonadota</taxon>
        <taxon>Betaproteobacteria</taxon>
        <taxon>Burkholderiales</taxon>
        <taxon>Oxalobacteraceae</taxon>
        <taxon>Telluria group</taxon>
        <taxon>Pseudoduganella</taxon>
    </lineage>
</organism>